<keyword evidence="1" id="KW-1133">Transmembrane helix</keyword>
<proteinExistence type="predicted"/>
<sequence length="107" mass="11535">MALDGAAVLAFFKWPAAIAGGSVGVVIVATAFGFSVTGPGAVMAEYQEEHVVEHVIIDDTLTDIDRHMEAQQILLEAVVRGECIENPKENLQRQGLIEKCSELGIER</sequence>
<comment type="caution">
    <text evidence="2">The sequence shown here is derived from an EMBL/GenBank/DDBJ whole genome shotgun (WGS) entry which is preliminary data.</text>
</comment>
<gene>
    <name evidence="2" type="ORF">LCGC14_1033590</name>
</gene>
<evidence type="ECO:0000256" key="1">
    <source>
        <dbReference type="SAM" id="Phobius"/>
    </source>
</evidence>
<keyword evidence="1" id="KW-0472">Membrane</keyword>
<dbReference type="EMBL" id="LAZR01004212">
    <property type="protein sequence ID" value="KKN10737.1"/>
    <property type="molecule type" value="Genomic_DNA"/>
</dbReference>
<keyword evidence="1" id="KW-0812">Transmembrane</keyword>
<name>A0A0F9NFH5_9ZZZZ</name>
<organism evidence="2">
    <name type="scientific">marine sediment metagenome</name>
    <dbReference type="NCBI Taxonomy" id="412755"/>
    <lineage>
        <taxon>unclassified sequences</taxon>
        <taxon>metagenomes</taxon>
        <taxon>ecological metagenomes</taxon>
    </lineage>
</organism>
<accession>A0A0F9NFH5</accession>
<feature type="transmembrane region" description="Helical" evidence="1">
    <location>
        <begin position="12"/>
        <end position="34"/>
    </location>
</feature>
<protein>
    <submittedName>
        <fullName evidence="2">Uncharacterized protein</fullName>
    </submittedName>
</protein>
<dbReference type="AlphaFoldDB" id="A0A0F9NFH5"/>
<evidence type="ECO:0000313" key="2">
    <source>
        <dbReference type="EMBL" id="KKN10737.1"/>
    </source>
</evidence>
<reference evidence="2" key="1">
    <citation type="journal article" date="2015" name="Nature">
        <title>Complex archaea that bridge the gap between prokaryotes and eukaryotes.</title>
        <authorList>
            <person name="Spang A."/>
            <person name="Saw J.H."/>
            <person name="Jorgensen S.L."/>
            <person name="Zaremba-Niedzwiedzka K."/>
            <person name="Martijn J."/>
            <person name="Lind A.E."/>
            <person name="van Eijk R."/>
            <person name="Schleper C."/>
            <person name="Guy L."/>
            <person name="Ettema T.J."/>
        </authorList>
    </citation>
    <scope>NUCLEOTIDE SEQUENCE</scope>
</reference>